<organism evidence="2 3">
    <name type="scientific">Echria macrotheca</name>
    <dbReference type="NCBI Taxonomy" id="438768"/>
    <lineage>
        <taxon>Eukaryota</taxon>
        <taxon>Fungi</taxon>
        <taxon>Dikarya</taxon>
        <taxon>Ascomycota</taxon>
        <taxon>Pezizomycotina</taxon>
        <taxon>Sordariomycetes</taxon>
        <taxon>Sordariomycetidae</taxon>
        <taxon>Sordariales</taxon>
        <taxon>Schizotheciaceae</taxon>
        <taxon>Echria</taxon>
    </lineage>
</organism>
<feature type="domain" description="SET" evidence="1">
    <location>
        <begin position="23"/>
        <end position="259"/>
    </location>
</feature>
<dbReference type="EMBL" id="MU839835">
    <property type="protein sequence ID" value="KAK1754488.1"/>
    <property type="molecule type" value="Genomic_DNA"/>
</dbReference>
<dbReference type="Proteomes" id="UP001239445">
    <property type="component" value="Unassembled WGS sequence"/>
</dbReference>
<dbReference type="GO" id="GO:0016279">
    <property type="term" value="F:protein-lysine N-methyltransferase activity"/>
    <property type="evidence" value="ECO:0007669"/>
    <property type="project" value="TreeGrafter"/>
</dbReference>
<keyword evidence="3" id="KW-1185">Reference proteome</keyword>
<proteinExistence type="predicted"/>
<dbReference type="Gene3D" id="3.90.1410.10">
    <property type="entry name" value="set domain protein methyltransferase, domain 1"/>
    <property type="match status" value="1"/>
</dbReference>
<gene>
    <name evidence="2" type="ORF">QBC47DRAFT_384043</name>
</gene>
<dbReference type="SUPFAM" id="SSF82199">
    <property type="entry name" value="SET domain"/>
    <property type="match status" value="1"/>
</dbReference>
<dbReference type="AlphaFoldDB" id="A0AAJ0BCE4"/>
<dbReference type="CDD" id="cd10527">
    <property type="entry name" value="SET_LSMT"/>
    <property type="match status" value="1"/>
</dbReference>
<dbReference type="PROSITE" id="PS50280">
    <property type="entry name" value="SET"/>
    <property type="match status" value="1"/>
</dbReference>
<evidence type="ECO:0000259" key="1">
    <source>
        <dbReference type="PROSITE" id="PS50280"/>
    </source>
</evidence>
<accession>A0AAJ0BCE4</accession>
<reference evidence="2" key="1">
    <citation type="submission" date="2023-06" db="EMBL/GenBank/DDBJ databases">
        <title>Genome-scale phylogeny and comparative genomics of the fungal order Sordariales.</title>
        <authorList>
            <consortium name="Lawrence Berkeley National Laboratory"/>
            <person name="Hensen N."/>
            <person name="Bonometti L."/>
            <person name="Westerberg I."/>
            <person name="Brannstrom I.O."/>
            <person name="Guillou S."/>
            <person name="Cros-Aarteil S."/>
            <person name="Calhoun S."/>
            <person name="Haridas S."/>
            <person name="Kuo A."/>
            <person name="Mondo S."/>
            <person name="Pangilinan J."/>
            <person name="Riley R."/>
            <person name="Labutti K."/>
            <person name="Andreopoulos B."/>
            <person name="Lipzen A."/>
            <person name="Chen C."/>
            <person name="Yanf M."/>
            <person name="Daum C."/>
            <person name="Ng V."/>
            <person name="Clum A."/>
            <person name="Steindorff A."/>
            <person name="Ohm R."/>
            <person name="Martin F."/>
            <person name="Silar P."/>
            <person name="Natvig D."/>
            <person name="Lalanne C."/>
            <person name="Gautier V."/>
            <person name="Ament-Velasquez S.L."/>
            <person name="Kruys A."/>
            <person name="Hutchinson M.I."/>
            <person name="Powell A.J."/>
            <person name="Barry K."/>
            <person name="Miller A.N."/>
            <person name="Grigoriev I.V."/>
            <person name="Debuchy R."/>
            <person name="Gladieux P."/>
            <person name="Thoren M.H."/>
            <person name="Johannesson H."/>
        </authorList>
    </citation>
    <scope>NUCLEOTIDE SEQUENCE</scope>
    <source>
        <strain evidence="2">PSN4</strain>
    </source>
</reference>
<dbReference type="InterPro" id="IPR001214">
    <property type="entry name" value="SET_dom"/>
</dbReference>
<protein>
    <recommendedName>
        <fullName evidence="1">SET domain-containing protein</fullName>
    </recommendedName>
</protein>
<dbReference type="InterPro" id="IPR046341">
    <property type="entry name" value="SET_dom_sf"/>
</dbReference>
<evidence type="ECO:0000313" key="2">
    <source>
        <dbReference type="EMBL" id="KAK1754488.1"/>
    </source>
</evidence>
<comment type="caution">
    <text evidence="2">The sequence shown here is derived from an EMBL/GenBank/DDBJ whole genome shotgun (WGS) entry which is preliminary data.</text>
</comment>
<dbReference type="GO" id="GO:0005634">
    <property type="term" value="C:nucleus"/>
    <property type="evidence" value="ECO:0007669"/>
    <property type="project" value="TreeGrafter"/>
</dbReference>
<evidence type="ECO:0000313" key="3">
    <source>
        <dbReference type="Proteomes" id="UP001239445"/>
    </source>
</evidence>
<dbReference type="InterPro" id="IPR050600">
    <property type="entry name" value="SETD3_SETD6_MTase"/>
</dbReference>
<sequence>MAPQELPIDDLPIWARLNDVRFTNVRVVKSEGKGYGVICQQSFDADDSGPDKPLLTVPHGLVLNEAAVEEYAKEDKNFKQLLEAVGHRSPRADILLFLLVQTAIASRTGPSSTGVSNPWTEYLRFLPGTVLVPTLWNEDERLLLRGTSLESAVNAKMLALDAEYEVVQDISSDIPCWNELLWESRTVSLRDWMRLDGLYRSRCLELPRSGESMVPCIDMLNHSSNATAYYEENAKDEVVLLLRPGVSISEGQEVTISYGDSKSAAEMLFSYGFIDPESLTQSLVLPLEPFDGDPLARAKLVSFGEAPRVRVARDADSTTWESSFVHLMCVNEEDGLEFRVLQDTEGGRQLCVFWQDEDVTARTKEFASLTQSHPLGTVFRLRAVTVVLELLQAQLELARSYDVDTDLGDVRDECLEAARQLRRIETDILQSGIDALENERNSLLTDASVVAYLGSTETSGSDLAGEEASTEVDDFS</sequence>
<dbReference type="PANTHER" id="PTHR13271:SF76">
    <property type="entry name" value="SET DOMAIN-CONTAINING PROTEIN 8"/>
    <property type="match status" value="1"/>
</dbReference>
<name>A0AAJ0BCE4_9PEZI</name>
<dbReference type="PANTHER" id="PTHR13271">
    <property type="entry name" value="UNCHARACTERIZED PUTATIVE METHYLTRANSFERASE"/>
    <property type="match status" value="1"/>
</dbReference>